<reference evidence="1 2" key="1">
    <citation type="submission" date="2016-07" db="EMBL/GenBank/DDBJ databases">
        <title>Pervasive Adenine N6-methylation of Active Genes in Fungi.</title>
        <authorList>
            <consortium name="DOE Joint Genome Institute"/>
            <person name="Mondo S.J."/>
            <person name="Dannebaum R.O."/>
            <person name="Kuo R.C."/>
            <person name="Labutti K."/>
            <person name="Haridas S."/>
            <person name="Kuo A."/>
            <person name="Salamov A."/>
            <person name="Ahrendt S.R."/>
            <person name="Lipzen A."/>
            <person name="Sullivan W."/>
            <person name="Andreopoulos W.B."/>
            <person name="Clum A."/>
            <person name="Lindquist E."/>
            <person name="Daum C."/>
            <person name="Ramamoorthy G.K."/>
            <person name="Gryganskyi A."/>
            <person name="Culley D."/>
            <person name="Magnuson J.K."/>
            <person name="James T.Y."/>
            <person name="O'Malley M.A."/>
            <person name="Stajich J.E."/>
            <person name="Spatafora J.W."/>
            <person name="Visel A."/>
            <person name="Grigoriev I.V."/>
        </authorList>
    </citation>
    <scope>NUCLEOTIDE SEQUENCE [LARGE SCALE GENOMIC DNA]</scope>
    <source>
        <strain evidence="1 2">12-1054</strain>
    </source>
</reference>
<proteinExistence type="predicted"/>
<sequence>MNPSETAALNIWASRLSPFCYIHVMVRTLPWATQSSKVPAQAIKRKEAITVKPVGEKKPFEARFGDDDQYEMVVEDLEMIALELAKLKSAAEAPDDISRVASPPGVPSTDALEQLLATPSVPASLTKLKRRKPRAELEAPKEGEQDMACSNIILPAGRMASPPADLSVDLDKMAFKPDSKKEFFVPKKIPSNKIPSMLDLLQTSKPSPSIFNLSRPKKRQALEGQEAPPIKKLASAKDLYGF</sequence>
<dbReference type="Proteomes" id="UP000193685">
    <property type="component" value="Unassembled WGS sequence"/>
</dbReference>
<dbReference type="RefSeq" id="XP_040723242.1">
    <property type="nucleotide sequence ID" value="XM_040871499.1"/>
</dbReference>
<accession>A0A1Y2F2N0</accession>
<organism evidence="1 2">
    <name type="scientific">Protomyces lactucae-debilis</name>
    <dbReference type="NCBI Taxonomy" id="2754530"/>
    <lineage>
        <taxon>Eukaryota</taxon>
        <taxon>Fungi</taxon>
        <taxon>Dikarya</taxon>
        <taxon>Ascomycota</taxon>
        <taxon>Taphrinomycotina</taxon>
        <taxon>Taphrinomycetes</taxon>
        <taxon>Taphrinales</taxon>
        <taxon>Protomycetaceae</taxon>
        <taxon>Protomyces</taxon>
    </lineage>
</organism>
<dbReference type="EMBL" id="MCFI01000018">
    <property type="protein sequence ID" value="ORY78131.1"/>
    <property type="molecule type" value="Genomic_DNA"/>
</dbReference>
<gene>
    <name evidence="1" type="ORF">BCR37DRAFT_394642</name>
</gene>
<comment type="caution">
    <text evidence="1">The sequence shown here is derived from an EMBL/GenBank/DDBJ whole genome shotgun (WGS) entry which is preliminary data.</text>
</comment>
<dbReference type="AlphaFoldDB" id="A0A1Y2F2N0"/>
<name>A0A1Y2F2N0_PROLT</name>
<evidence type="ECO:0000313" key="2">
    <source>
        <dbReference type="Proteomes" id="UP000193685"/>
    </source>
</evidence>
<evidence type="ECO:0000313" key="1">
    <source>
        <dbReference type="EMBL" id="ORY78131.1"/>
    </source>
</evidence>
<dbReference type="GeneID" id="63788098"/>
<keyword evidence="2" id="KW-1185">Reference proteome</keyword>
<protein>
    <submittedName>
        <fullName evidence="1">Uncharacterized protein</fullName>
    </submittedName>
</protein>